<feature type="compositionally biased region" description="Low complexity" evidence="6">
    <location>
        <begin position="285"/>
        <end position="303"/>
    </location>
</feature>
<dbReference type="PANTHER" id="PTHR45705:SF1">
    <property type="entry name" value="FI20236P1"/>
    <property type="match status" value="1"/>
</dbReference>
<dbReference type="InterPro" id="IPR015940">
    <property type="entry name" value="UBA"/>
</dbReference>
<dbReference type="EMBL" id="JAANQT010001821">
    <property type="protein sequence ID" value="KAG1303873.1"/>
    <property type="molecule type" value="Genomic_DNA"/>
</dbReference>
<dbReference type="GO" id="GO:0008270">
    <property type="term" value="F:zinc ion binding"/>
    <property type="evidence" value="ECO:0007669"/>
    <property type="project" value="UniProtKB-KW"/>
</dbReference>
<keyword evidence="10" id="KW-1185">Reference proteome</keyword>
<dbReference type="InterPro" id="IPR009060">
    <property type="entry name" value="UBA-like_sf"/>
</dbReference>
<dbReference type="Proteomes" id="UP000716291">
    <property type="component" value="Unassembled WGS sequence"/>
</dbReference>
<feature type="region of interest" description="Disordered" evidence="6">
    <location>
        <begin position="410"/>
        <end position="447"/>
    </location>
</feature>
<dbReference type="InterPro" id="IPR038508">
    <property type="entry name" value="ArfGAP_dom_sf"/>
</dbReference>
<dbReference type="SUPFAM" id="SSF57863">
    <property type="entry name" value="ArfGap/RecO-like zinc finger"/>
    <property type="match status" value="1"/>
</dbReference>
<evidence type="ECO:0000259" key="8">
    <source>
        <dbReference type="PROSITE" id="PS50115"/>
    </source>
</evidence>
<evidence type="ECO:0000256" key="6">
    <source>
        <dbReference type="SAM" id="MobiDB-lite"/>
    </source>
</evidence>
<keyword evidence="4" id="KW-0862">Zinc</keyword>
<dbReference type="PROSITE" id="PS50115">
    <property type="entry name" value="ARFGAP"/>
    <property type="match status" value="1"/>
</dbReference>
<proteinExistence type="predicted"/>
<evidence type="ECO:0000313" key="9">
    <source>
        <dbReference type="EMBL" id="KAG1303873.1"/>
    </source>
</evidence>
<evidence type="ECO:0000313" key="10">
    <source>
        <dbReference type="Proteomes" id="UP000716291"/>
    </source>
</evidence>
<keyword evidence="3 5" id="KW-0863">Zinc-finger</keyword>
<sequence length="447" mass="49877">MSERQSKSTQDKHERILNELAKKPGNDLCADCGTKNPRWASYSLGVFLCIRCAGIHRKMGTHISKIKSITMDQWSSEQIEMMRNSGGNTTVNSIVNPSNHSMPIASDDDHSLEKYIRAKWEKRLFMTPKKVTSAMIQTPPKRSSSVPICMQPKDDVLIQTSSIHQQSPILINHQQQAVLTEEQKIDQLVKLGFTDKSMNIDALRRAGGNVDIATTVLNEARTNNMFAQNNLFSPQQSMGFAPQQQIVNKGFSQQPQQPVNLGFNQQQQQQQQQTPQIASAAFNPQQQQSTHTGFTQQQQQSQQLMNTTFTHQPQQMVNASFAHQQINAPFPVQQTATFPFAAQQQNINSPFAQQQQQQQQQQQPNVTAPSVSINVNDPFGLTSNHFAGIQSNNMPSASTAFNPMINNNIFQQPQTAPSSPFQHPAATSNPFSQTNGSFNISKFLDAK</sequence>
<dbReference type="FunFam" id="1.10.220.150:FF:000009">
    <property type="entry name" value="stromal membrane-associated protein 1 isoform X1"/>
    <property type="match status" value="1"/>
</dbReference>
<dbReference type="GO" id="GO:0005737">
    <property type="term" value="C:cytoplasm"/>
    <property type="evidence" value="ECO:0007669"/>
    <property type="project" value="TreeGrafter"/>
</dbReference>
<evidence type="ECO:0000259" key="7">
    <source>
        <dbReference type="PROSITE" id="PS50030"/>
    </source>
</evidence>
<dbReference type="InterPro" id="IPR051718">
    <property type="entry name" value="ARF_GTPase-activating"/>
</dbReference>
<dbReference type="Pfam" id="PF00627">
    <property type="entry name" value="UBA"/>
    <property type="match status" value="1"/>
</dbReference>
<protein>
    <recommendedName>
        <fullName evidence="11">Arf-GAP domain-containing protein</fullName>
    </recommendedName>
</protein>
<feature type="domain" description="UBA" evidence="7">
    <location>
        <begin position="179"/>
        <end position="220"/>
    </location>
</feature>
<feature type="compositionally biased region" description="Polar residues" evidence="6">
    <location>
        <begin position="254"/>
        <end position="264"/>
    </location>
</feature>
<dbReference type="SMART" id="SM00165">
    <property type="entry name" value="UBA"/>
    <property type="match status" value="1"/>
</dbReference>
<dbReference type="InterPro" id="IPR037278">
    <property type="entry name" value="ARFGAP/RecO"/>
</dbReference>
<reference evidence="9" key="1">
    <citation type="journal article" date="2020" name="Microb. Genom.">
        <title>Genetic diversity of clinical and environmental Mucorales isolates obtained from an investigation of mucormycosis cases among solid organ transplant recipients.</title>
        <authorList>
            <person name="Nguyen M.H."/>
            <person name="Kaul D."/>
            <person name="Muto C."/>
            <person name="Cheng S.J."/>
            <person name="Richter R.A."/>
            <person name="Bruno V.M."/>
            <person name="Liu G."/>
            <person name="Beyhan S."/>
            <person name="Sundermann A.J."/>
            <person name="Mounaud S."/>
            <person name="Pasculle A.W."/>
            <person name="Nierman W.C."/>
            <person name="Driscoll E."/>
            <person name="Cumbie R."/>
            <person name="Clancy C.J."/>
            <person name="Dupont C.L."/>
        </authorList>
    </citation>
    <scope>NUCLEOTIDE SEQUENCE</scope>
    <source>
        <strain evidence="9">GL11</strain>
    </source>
</reference>
<dbReference type="PROSITE" id="PS50030">
    <property type="entry name" value="UBA"/>
    <property type="match status" value="1"/>
</dbReference>
<dbReference type="CDD" id="cd08204">
    <property type="entry name" value="ArfGap"/>
    <property type="match status" value="1"/>
</dbReference>
<evidence type="ECO:0000256" key="3">
    <source>
        <dbReference type="ARBA" id="ARBA00022771"/>
    </source>
</evidence>
<accession>A0A9P7BPD2</accession>
<dbReference type="SUPFAM" id="SSF46934">
    <property type="entry name" value="UBA-like"/>
    <property type="match status" value="1"/>
</dbReference>
<gene>
    <name evidence="9" type="ORF">G6F64_009691</name>
</gene>
<dbReference type="PRINTS" id="PR00405">
    <property type="entry name" value="REVINTRACTNG"/>
</dbReference>
<evidence type="ECO:0000256" key="5">
    <source>
        <dbReference type="PROSITE-ProRule" id="PRU00288"/>
    </source>
</evidence>
<keyword evidence="2" id="KW-0479">Metal-binding</keyword>
<comment type="caution">
    <text evidence="9">The sequence shown here is derived from an EMBL/GenBank/DDBJ whole genome shotgun (WGS) entry which is preliminary data.</text>
</comment>
<keyword evidence="1" id="KW-0343">GTPase activation</keyword>
<feature type="compositionally biased region" description="Polar residues" evidence="6">
    <location>
        <begin position="410"/>
        <end position="440"/>
    </location>
</feature>
<dbReference type="AlphaFoldDB" id="A0A9P7BPD2"/>
<feature type="domain" description="Arf-GAP" evidence="8">
    <location>
        <begin position="14"/>
        <end position="134"/>
    </location>
</feature>
<evidence type="ECO:0000256" key="4">
    <source>
        <dbReference type="ARBA" id="ARBA00022833"/>
    </source>
</evidence>
<dbReference type="InterPro" id="IPR001164">
    <property type="entry name" value="ArfGAP_dom"/>
</dbReference>
<dbReference type="SMART" id="SM00105">
    <property type="entry name" value="ArfGap"/>
    <property type="match status" value="1"/>
</dbReference>
<name>A0A9P7BPD2_RHIOR</name>
<organism evidence="9 10">
    <name type="scientific">Rhizopus oryzae</name>
    <name type="common">Mucormycosis agent</name>
    <name type="synonym">Rhizopus arrhizus var. delemar</name>
    <dbReference type="NCBI Taxonomy" id="64495"/>
    <lineage>
        <taxon>Eukaryota</taxon>
        <taxon>Fungi</taxon>
        <taxon>Fungi incertae sedis</taxon>
        <taxon>Mucoromycota</taxon>
        <taxon>Mucoromycotina</taxon>
        <taxon>Mucoromycetes</taxon>
        <taxon>Mucorales</taxon>
        <taxon>Mucorineae</taxon>
        <taxon>Rhizopodaceae</taxon>
        <taxon>Rhizopus</taxon>
    </lineage>
</organism>
<feature type="compositionally biased region" description="Low complexity" evidence="6">
    <location>
        <begin position="353"/>
        <end position="363"/>
    </location>
</feature>
<dbReference type="PANTHER" id="PTHR45705">
    <property type="entry name" value="FI20236P1"/>
    <property type="match status" value="1"/>
</dbReference>
<evidence type="ECO:0008006" key="11">
    <source>
        <dbReference type="Google" id="ProtNLM"/>
    </source>
</evidence>
<dbReference type="Gene3D" id="1.10.220.150">
    <property type="entry name" value="Arf GTPase activating protein"/>
    <property type="match status" value="1"/>
</dbReference>
<dbReference type="Pfam" id="PF01412">
    <property type="entry name" value="ArfGap"/>
    <property type="match status" value="1"/>
</dbReference>
<evidence type="ECO:0000256" key="2">
    <source>
        <dbReference type="ARBA" id="ARBA00022723"/>
    </source>
</evidence>
<feature type="region of interest" description="Disordered" evidence="6">
    <location>
        <begin position="350"/>
        <end position="370"/>
    </location>
</feature>
<evidence type="ECO:0000256" key="1">
    <source>
        <dbReference type="ARBA" id="ARBA00022468"/>
    </source>
</evidence>
<dbReference type="GO" id="GO:0005096">
    <property type="term" value="F:GTPase activator activity"/>
    <property type="evidence" value="ECO:0007669"/>
    <property type="project" value="UniProtKB-KW"/>
</dbReference>
<dbReference type="Gene3D" id="1.10.8.10">
    <property type="entry name" value="DNA helicase RuvA subunit, C-terminal domain"/>
    <property type="match status" value="1"/>
</dbReference>
<feature type="region of interest" description="Disordered" evidence="6">
    <location>
        <begin position="254"/>
        <end position="304"/>
    </location>
</feature>